<reference evidence="1" key="1">
    <citation type="journal article" date="2021" name="Nat. Commun.">
        <title>Genetic determinants of endophytism in the Arabidopsis root mycobiome.</title>
        <authorList>
            <person name="Mesny F."/>
            <person name="Miyauchi S."/>
            <person name="Thiergart T."/>
            <person name="Pickel B."/>
            <person name="Atanasova L."/>
            <person name="Karlsson M."/>
            <person name="Huettel B."/>
            <person name="Barry K.W."/>
            <person name="Haridas S."/>
            <person name="Chen C."/>
            <person name="Bauer D."/>
            <person name="Andreopoulos W."/>
            <person name="Pangilinan J."/>
            <person name="LaButti K."/>
            <person name="Riley R."/>
            <person name="Lipzen A."/>
            <person name="Clum A."/>
            <person name="Drula E."/>
            <person name="Henrissat B."/>
            <person name="Kohler A."/>
            <person name="Grigoriev I.V."/>
            <person name="Martin F.M."/>
            <person name="Hacquard S."/>
        </authorList>
    </citation>
    <scope>NUCLEOTIDE SEQUENCE</scope>
    <source>
        <strain evidence="1">MPI-CAGE-CH-0230</strain>
    </source>
</reference>
<name>A0A9P9BXQ4_9PEZI</name>
<dbReference type="RefSeq" id="XP_046016394.1">
    <property type="nucleotide sequence ID" value="XM_046152658.1"/>
</dbReference>
<proteinExistence type="predicted"/>
<gene>
    <name evidence="1" type="ORF">B0I36DRAFT_313665</name>
</gene>
<accession>A0A9P9BXQ4</accession>
<keyword evidence="2" id="KW-1185">Reference proteome</keyword>
<dbReference type="Proteomes" id="UP000756346">
    <property type="component" value="Unassembled WGS sequence"/>
</dbReference>
<evidence type="ECO:0000313" key="1">
    <source>
        <dbReference type="EMBL" id="KAH7037273.1"/>
    </source>
</evidence>
<organism evidence="1 2">
    <name type="scientific">Microdochium trichocladiopsis</name>
    <dbReference type="NCBI Taxonomy" id="1682393"/>
    <lineage>
        <taxon>Eukaryota</taxon>
        <taxon>Fungi</taxon>
        <taxon>Dikarya</taxon>
        <taxon>Ascomycota</taxon>
        <taxon>Pezizomycotina</taxon>
        <taxon>Sordariomycetes</taxon>
        <taxon>Xylariomycetidae</taxon>
        <taxon>Xylariales</taxon>
        <taxon>Microdochiaceae</taxon>
        <taxon>Microdochium</taxon>
    </lineage>
</organism>
<dbReference type="GeneID" id="70182204"/>
<comment type="caution">
    <text evidence="1">The sequence shown here is derived from an EMBL/GenBank/DDBJ whole genome shotgun (WGS) entry which is preliminary data.</text>
</comment>
<dbReference type="AlphaFoldDB" id="A0A9P9BXQ4"/>
<protein>
    <submittedName>
        <fullName evidence="1">Uncharacterized protein</fullName>
    </submittedName>
</protein>
<evidence type="ECO:0000313" key="2">
    <source>
        <dbReference type="Proteomes" id="UP000756346"/>
    </source>
</evidence>
<sequence>MELPEAIATVLPFGAADKSPGPKKSFPDSSFQPGLSWGYAATDVLSCCMRCIRGHAVSMLGPRFRPRCKSASLYDASPSTRRHLTGSKRCACMSFVAEPHMHTGLPTAAYLYA</sequence>
<dbReference type="EMBL" id="JAGTJQ010000002">
    <property type="protein sequence ID" value="KAH7037273.1"/>
    <property type="molecule type" value="Genomic_DNA"/>
</dbReference>